<dbReference type="Pfam" id="PF00990">
    <property type="entry name" value="GGDEF"/>
    <property type="match status" value="1"/>
</dbReference>
<dbReference type="InterPro" id="IPR043128">
    <property type="entry name" value="Rev_trsase/Diguanyl_cyclase"/>
</dbReference>
<dbReference type="InterPro" id="IPR029787">
    <property type="entry name" value="Nucleotide_cyclase"/>
</dbReference>
<gene>
    <name evidence="3" type="ORF">GCM10022276_20480</name>
</gene>
<accession>A0ABP7LGY0</accession>
<comment type="caution">
    <text evidence="3">The sequence shown here is derived from an EMBL/GenBank/DDBJ whole genome shotgun (WGS) entry which is preliminary data.</text>
</comment>
<proteinExistence type="predicted"/>
<reference evidence="4" key="1">
    <citation type="journal article" date="2019" name="Int. J. Syst. Evol. Microbiol.">
        <title>The Global Catalogue of Microorganisms (GCM) 10K type strain sequencing project: providing services to taxonomists for standard genome sequencing and annotation.</title>
        <authorList>
            <consortium name="The Broad Institute Genomics Platform"/>
            <consortium name="The Broad Institute Genome Sequencing Center for Infectious Disease"/>
            <person name="Wu L."/>
            <person name="Ma J."/>
        </authorList>
    </citation>
    <scope>NUCLEOTIDE SEQUENCE [LARGE SCALE GENOMIC DNA]</scope>
    <source>
        <strain evidence="4">JCM 17543</strain>
    </source>
</reference>
<evidence type="ECO:0000313" key="3">
    <source>
        <dbReference type="EMBL" id="GAA3901638.1"/>
    </source>
</evidence>
<dbReference type="Gene3D" id="3.30.70.270">
    <property type="match status" value="1"/>
</dbReference>
<dbReference type="NCBIfam" id="TIGR00254">
    <property type="entry name" value="GGDEF"/>
    <property type="match status" value="1"/>
</dbReference>
<dbReference type="CDD" id="cd01949">
    <property type="entry name" value="GGDEF"/>
    <property type="match status" value="1"/>
</dbReference>
<protein>
    <submittedName>
        <fullName evidence="3">Diguanylate cyclase</fullName>
    </submittedName>
</protein>
<dbReference type="RefSeq" id="WP_344699589.1">
    <property type="nucleotide sequence ID" value="NZ_BAABBM010000001.1"/>
</dbReference>
<name>A0ABP7LGY0_9SPHN</name>
<feature type="coiled-coil region" evidence="1">
    <location>
        <begin position="11"/>
        <end position="38"/>
    </location>
</feature>
<dbReference type="Proteomes" id="UP001500827">
    <property type="component" value="Unassembled WGS sequence"/>
</dbReference>
<dbReference type="PANTHER" id="PTHR46663">
    <property type="entry name" value="DIGUANYLATE CYCLASE DGCT-RELATED"/>
    <property type="match status" value="1"/>
</dbReference>
<dbReference type="InterPro" id="IPR000160">
    <property type="entry name" value="GGDEF_dom"/>
</dbReference>
<keyword evidence="1" id="KW-0175">Coiled coil</keyword>
<dbReference type="PANTHER" id="PTHR46663:SF2">
    <property type="entry name" value="GGDEF DOMAIN-CONTAINING PROTEIN"/>
    <property type="match status" value="1"/>
</dbReference>
<dbReference type="PROSITE" id="PS50887">
    <property type="entry name" value="GGDEF"/>
    <property type="match status" value="1"/>
</dbReference>
<dbReference type="EMBL" id="BAABBM010000001">
    <property type="protein sequence ID" value="GAA3901638.1"/>
    <property type="molecule type" value="Genomic_DNA"/>
</dbReference>
<feature type="domain" description="GGDEF" evidence="2">
    <location>
        <begin position="69"/>
        <end position="192"/>
    </location>
</feature>
<dbReference type="SUPFAM" id="SSF55073">
    <property type="entry name" value="Nucleotide cyclase"/>
    <property type="match status" value="1"/>
</dbReference>
<evidence type="ECO:0000256" key="1">
    <source>
        <dbReference type="SAM" id="Coils"/>
    </source>
</evidence>
<evidence type="ECO:0000259" key="2">
    <source>
        <dbReference type="PROSITE" id="PS50887"/>
    </source>
</evidence>
<sequence length="192" mass="21092">MSDQVSDDADVQRLVDEISRLRGQVAQLQERVEQLDRLAHQDSLIDLPNRRGFLRELERLIARVSRYGATAAMLYVDVDGLKVINDTFGHRAGDQALIQVADLLASGVRKSDVVARIGGDEFGILLECAEEQSAHETAARLIDQIAACEVIHEGFSLPMSVAIGVGMIEATDTAELVMSRADEEMYRRKAAA</sequence>
<evidence type="ECO:0000313" key="4">
    <source>
        <dbReference type="Proteomes" id="UP001500827"/>
    </source>
</evidence>
<organism evidence="3 4">
    <name type="scientific">Sphingomonas limnosediminicola</name>
    <dbReference type="NCBI Taxonomy" id="940133"/>
    <lineage>
        <taxon>Bacteria</taxon>
        <taxon>Pseudomonadati</taxon>
        <taxon>Pseudomonadota</taxon>
        <taxon>Alphaproteobacteria</taxon>
        <taxon>Sphingomonadales</taxon>
        <taxon>Sphingomonadaceae</taxon>
        <taxon>Sphingomonas</taxon>
    </lineage>
</organism>
<dbReference type="SMART" id="SM00267">
    <property type="entry name" value="GGDEF"/>
    <property type="match status" value="1"/>
</dbReference>
<keyword evidence="4" id="KW-1185">Reference proteome</keyword>
<dbReference type="InterPro" id="IPR052163">
    <property type="entry name" value="DGC-Regulatory_Protein"/>
</dbReference>